<dbReference type="NCBIfam" id="TIGR00027">
    <property type="entry name" value="mthyl_TIGR00027"/>
    <property type="match status" value="1"/>
</dbReference>
<dbReference type="EC" id="2.1.1.-" evidence="6"/>
<dbReference type="GO" id="GO:0032259">
    <property type="term" value="P:methylation"/>
    <property type="evidence" value="ECO:0007669"/>
    <property type="project" value="UniProtKB-KW"/>
</dbReference>
<dbReference type="Pfam" id="PF04072">
    <property type="entry name" value="LCM"/>
    <property type="match status" value="1"/>
</dbReference>
<evidence type="ECO:0000256" key="3">
    <source>
        <dbReference type="ARBA" id="ARBA00022603"/>
    </source>
</evidence>
<dbReference type="InterPro" id="IPR029063">
    <property type="entry name" value="SAM-dependent_MTases_sf"/>
</dbReference>
<name>A0A5N0DXK9_9NOCA</name>
<dbReference type="Gene3D" id="3.40.50.150">
    <property type="entry name" value="Vaccinia Virus protein VP39"/>
    <property type="match status" value="1"/>
</dbReference>
<keyword evidence="8" id="KW-1185">Reference proteome</keyword>
<sequence length="286" mass="31838">MVGDAQRGDILSGVGATALVVAAARAIETATPDGSVRDPYAAAFVRIADPTPSMPVVPSEPEDIWTINAPYFGVRSRYFDDYITRSGCGQIVDLAAGLDTRAYRLTWNEAATFYELDRHGVLDFKQRVLDILRAEPYCRRRPVPVEFAEEWVSALIEAGFAPEEPTVWIAEGLLNYLPPDAQEALFEGIDEHSAAGSRVAVEVLGERGNFQDIKASMGIDLEPMLNATNRTLRPEEWFRRHGWQVTEASALDLFDRYQRAPNSLLDPFLYNSRFFTAHKVAATHDS</sequence>
<comment type="similarity">
    <text evidence="2 6">Belongs to the UPF0677 family.</text>
</comment>
<dbReference type="AlphaFoldDB" id="A0A5N0DXK9"/>
<comment type="caution">
    <text evidence="7">The sequence shown here is derived from an EMBL/GenBank/DDBJ whole genome shotgun (WGS) entry which is preliminary data.</text>
</comment>
<evidence type="ECO:0000256" key="5">
    <source>
        <dbReference type="ARBA" id="ARBA00022691"/>
    </source>
</evidence>
<evidence type="ECO:0000256" key="1">
    <source>
        <dbReference type="ARBA" id="ARBA00003907"/>
    </source>
</evidence>
<protein>
    <recommendedName>
        <fullName evidence="6">S-adenosyl-L-methionine-dependent methyltransferase</fullName>
        <ecNumber evidence="6">2.1.1.-</ecNumber>
    </recommendedName>
</protein>
<evidence type="ECO:0000256" key="2">
    <source>
        <dbReference type="ARBA" id="ARBA00008138"/>
    </source>
</evidence>
<keyword evidence="3 6" id="KW-0489">Methyltransferase</keyword>
<dbReference type="OrthoDB" id="9806164at2"/>
<proteinExistence type="inferred from homology"/>
<evidence type="ECO:0000313" key="7">
    <source>
        <dbReference type="EMBL" id="KAA8881867.1"/>
    </source>
</evidence>
<organism evidence="7 8">
    <name type="scientific">Nocardia colli</name>
    <dbReference type="NCBI Taxonomy" id="2545717"/>
    <lineage>
        <taxon>Bacteria</taxon>
        <taxon>Bacillati</taxon>
        <taxon>Actinomycetota</taxon>
        <taxon>Actinomycetes</taxon>
        <taxon>Mycobacteriales</taxon>
        <taxon>Nocardiaceae</taxon>
        <taxon>Nocardia</taxon>
    </lineage>
</organism>
<reference evidence="7 8" key="1">
    <citation type="submission" date="2019-09" db="EMBL/GenBank/DDBJ databases">
        <authorList>
            <person name="Wang X."/>
        </authorList>
    </citation>
    <scope>NUCLEOTIDE SEQUENCE [LARGE SCALE GENOMIC DNA]</scope>
    <source>
        <strain evidence="7 8">CICC 11023</strain>
    </source>
</reference>
<keyword evidence="4 7" id="KW-0808">Transferase</keyword>
<accession>A0A5N0DXK9</accession>
<dbReference type="Proteomes" id="UP000323876">
    <property type="component" value="Unassembled WGS sequence"/>
</dbReference>
<evidence type="ECO:0000256" key="6">
    <source>
        <dbReference type="RuleBase" id="RU362030"/>
    </source>
</evidence>
<evidence type="ECO:0000313" key="8">
    <source>
        <dbReference type="Proteomes" id="UP000323876"/>
    </source>
</evidence>
<dbReference type="InterPro" id="IPR007213">
    <property type="entry name" value="Ppm1/Ppm2/Tcmp"/>
</dbReference>
<keyword evidence="5 6" id="KW-0949">S-adenosyl-L-methionine</keyword>
<dbReference type="EMBL" id="VXLC01000031">
    <property type="protein sequence ID" value="KAA8881867.1"/>
    <property type="molecule type" value="Genomic_DNA"/>
</dbReference>
<dbReference type="InterPro" id="IPR011610">
    <property type="entry name" value="SAM_mthyl_Trfase_ML2640-like"/>
</dbReference>
<evidence type="ECO:0000256" key="4">
    <source>
        <dbReference type="ARBA" id="ARBA00022679"/>
    </source>
</evidence>
<gene>
    <name evidence="7" type="ORF">F3087_40050</name>
</gene>
<dbReference type="PANTHER" id="PTHR43619">
    <property type="entry name" value="S-ADENOSYL-L-METHIONINE-DEPENDENT METHYLTRANSFERASE YKTD-RELATED"/>
    <property type="match status" value="1"/>
</dbReference>
<comment type="function">
    <text evidence="1 6">Exhibits S-adenosyl-L-methionine-dependent methyltransferase activity.</text>
</comment>
<dbReference type="GO" id="GO:0008168">
    <property type="term" value="F:methyltransferase activity"/>
    <property type="evidence" value="ECO:0007669"/>
    <property type="project" value="UniProtKB-UniRule"/>
</dbReference>
<dbReference type="PANTHER" id="PTHR43619:SF2">
    <property type="entry name" value="S-ADENOSYL-L-METHIONINE-DEPENDENT METHYLTRANSFERASES SUPERFAMILY PROTEIN"/>
    <property type="match status" value="1"/>
</dbReference>
<dbReference type="SUPFAM" id="SSF53335">
    <property type="entry name" value="S-adenosyl-L-methionine-dependent methyltransferases"/>
    <property type="match status" value="1"/>
</dbReference>